<dbReference type="PANTHER" id="PTHR15437:SF6">
    <property type="entry name" value="TRANSCRIPTION TERMINATION FACTOR, MITOCHONDRIAL"/>
    <property type="match status" value="1"/>
</dbReference>
<dbReference type="Pfam" id="PF02536">
    <property type="entry name" value="mTERF"/>
    <property type="match status" value="1"/>
</dbReference>
<dbReference type="InterPro" id="IPR003690">
    <property type="entry name" value="MTERF"/>
</dbReference>
<dbReference type="InterPro" id="IPR038538">
    <property type="entry name" value="MTERF_sf"/>
</dbReference>
<dbReference type="EMBL" id="GEDC01030467">
    <property type="protein sequence ID" value="JAS06831.1"/>
    <property type="molecule type" value="Transcribed_RNA"/>
</dbReference>
<proteinExistence type="inferred from homology"/>
<comment type="similarity">
    <text evidence="1">Belongs to the mTERF family.</text>
</comment>
<dbReference type="AlphaFoldDB" id="A0A1B6BZZ1"/>
<name>A0A1B6BZZ1_9HEMI</name>
<organism evidence="3">
    <name type="scientific">Clastoptera arizonana</name>
    <name type="common">Arizona spittle bug</name>
    <dbReference type="NCBI Taxonomy" id="38151"/>
    <lineage>
        <taxon>Eukaryota</taxon>
        <taxon>Metazoa</taxon>
        <taxon>Ecdysozoa</taxon>
        <taxon>Arthropoda</taxon>
        <taxon>Hexapoda</taxon>
        <taxon>Insecta</taxon>
        <taxon>Pterygota</taxon>
        <taxon>Neoptera</taxon>
        <taxon>Paraneoptera</taxon>
        <taxon>Hemiptera</taxon>
        <taxon>Auchenorrhyncha</taxon>
        <taxon>Cercopoidea</taxon>
        <taxon>Clastopteridae</taxon>
        <taxon>Clastoptera</taxon>
    </lineage>
</organism>
<sequence length="294" mass="33723">MFRSRQFHCQLLLFINKKIKFEASKCLTTQVVLTHKIDKPPNITAIIDAADICGFPPEKMNSLYQSNPEAFISSPKQWSGLLSVLFSYGFSVNNILNIISQCPELLRAKEDNILHNLERWRNCQFGEKLLISLLSQNPQLINIDRKIDIVKRVGILSSYLEGKKRVGKGIAIAPSIVFENWTTLFNKLEFLHSLYKDPSEIVATGVLKFDLNFIKIRHEFLIRAGLYKMPKKDYRKCLDKNPNLNSIVNTPNKVFANKIAGLTLLEYEVFKDIYDLELSNVDEISDSDFESDSE</sequence>
<dbReference type="GO" id="GO:0006393">
    <property type="term" value="P:termination of mitochondrial transcription"/>
    <property type="evidence" value="ECO:0007669"/>
    <property type="project" value="TreeGrafter"/>
</dbReference>
<dbReference type="Gene3D" id="1.25.70.10">
    <property type="entry name" value="Transcription termination factor 3, mitochondrial"/>
    <property type="match status" value="1"/>
</dbReference>
<dbReference type="PANTHER" id="PTHR15437">
    <property type="entry name" value="TRANSCRIPTION TERMINATION FACTOR, MITOCHONDRIAL"/>
    <property type="match status" value="1"/>
</dbReference>
<gene>
    <name evidence="3" type="ORF">g.6560</name>
</gene>
<reference evidence="3" key="1">
    <citation type="submission" date="2015-12" db="EMBL/GenBank/DDBJ databases">
        <title>De novo transcriptome assembly of four potential Pierce s Disease insect vectors from Arizona vineyards.</title>
        <authorList>
            <person name="Tassone E.E."/>
        </authorList>
    </citation>
    <scope>NUCLEOTIDE SEQUENCE</scope>
</reference>
<evidence type="ECO:0000256" key="1">
    <source>
        <dbReference type="ARBA" id="ARBA00007692"/>
    </source>
</evidence>
<accession>A0A1B6BZZ1</accession>
<protein>
    <submittedName>
        <fullName evidence="3">Uncharacterized protein</fullName>
    </submittedName>
</protein>
<evidence type="ECO:0000256" key="2">
    <source>
        <dbReference type="ARBA" id="ARBA00022946"/>
    </source>
</evidence>
<evidence type="ECO:0000313" key="3">
    <source>
        <dbReference type="EMBL" id="JAS06831.1"/>
    </source>
</evidence>
<dbReference type="GO" id="GO:0003676">
    <property type="term" value="F:nucleic acid binding"/>
    <property type="evidence" value="ECO:0007669"/>
    <property type="project" value="InterPro"/>
</dbReference>
<keyword evidence="2" id="KW-0809">Transit peptide</keyword>
<dbReference type="GO" id="GO:0005759">
    <property type="term" value="C:mitochondrial matrix"/>
    <property type="evidence" value="ECO:0007669"/>
    <property type="project" value="TreeGrafter"/>
</dbReference>